<name>A0A9Q0KPQ3_9MAGN</name>
<dbReference type="EMBL" id="JAMYWD010000004">
    <property type="protein sequence ID" value="KAJ4974411.1"/>
    <property type="molecule type" value="Genomic_DNA"/>
</dbReference>
<dbReference type="Proteomes" id="UP001141806">
    <property type="component" value="Unassembled WGS sequence"/>
</dbReference>
<feature type="region of interest" description="Disordered" evidence="1">
    <location>
        <begin position="415"/>
        <end position="459"/>
    </location>
</feature>
<dbReference type="AlphaFoldDB" id="A0A9Q0KPQ3"/>
<organism evidence="2 3">
    <name type="scientific">Protea cynaroides</name>
    <dbReference type="NCBI Taxonomy" id="273540"/>
    <lineage>
        <taxon>Eukaryota</taxon>
        <taxon>Viridiplantae</taxon>
        <taxon>Streptophyta</taxon>
        <taxon>Embryophyta</taxon>
        <taxon>Tracheophyta</taxon>
        <taxon>Spermatophyta</taxon>
        <taxon>Magnoliopsida</taxon>
        <taxon>Proteales</taxon>
        <taxon>Proteaceae</taxon>
        <taxon>Protea</taxon>
    </lineage>
</organism>
<accession>A0A9Q0KPQ3</accession>
<reference evidence="2" key="1">
    <citation type="journal article" date="2023" name="Plant J.">
        <title>The genome of the king protea, Protea cynaroides.</title>
        <authorList>
            <person name="Chang J."/>
            <person name="Duong T.A."/>
            <person name="Schoeman C."/>
            <person name="Ma X."/>
            <person name="Roodt D."/>
            <person name="Barker N."/>
            <person name="Li Z."/>
            <person name="Van de Peer Y."/>
            <person name="Mizrachi E."/>
        </authorList>
    </citation>
    <scope>NUCLEOTIDE SEQUENCE</scope>
    <source>
        <tissue evidence="2">Young leaves</tissue>
    </source>
</reference>
<sequence length="459" mass="51292">MEHERGQEVRLYGTKHLFSFCGDQSSEVTEETLNKNYEGSYLSAGISSQRRVCLLSGYFFSGYFFKIALASSSPGLLVGSSSLGYFFSGYFFKACLASSKSRSSRRFKMLVCKVVYHYENRSQPKVLDSDLYSYIDVIYDIYNSVLRHIPEEKSISFKVKRVMEDIDVEMEIDSDGNVQKMFQVNQQGSEFHLHVYDVNVFNEYPNAINGYSKTIMDRKGRFNMMGVNVDQNVGKRRIQKTLARRFVSEPRTISEPRDKEATHVHEVQVVPISEPRVVEAVETVEESCGNQSSTDDAEWTDSGEEDWEDTSTEEDSEEANVEEGKATSNDEEEIHWSSDEFEGLESDDEREVEREKGFMLEKGKARKQKAPISTSRMATRSQSTNASTVETMQENKMRKMKEYLAKRRARMAGAAGAGGDAIGESSTSVTGGDAGAAGAGGDGGDGGAGTDFFEHLSNL</sequence>
<evidence type="ECO:0000256" key="1">
    <source>
        <dbReference type="SAM" id="MobiDB-lite"/>
    </source>
</evidence>
<feature type="region of interest" description="Disordered" evidence="1">
    <location>
        <begin position="283"/>
        <end position="394"/>
    </location>
</feature>
<evidence type="ECO:0000313" key="2">
    <source>
        <dbReference type="EMBL" id="KAJ4974411.1"/>
    </source>
</evidence>
<feature type="compositionally biased region" description="Basic and acidic residues" evidence="1">
    <location>
        <begin position="351"/>
        <end position="363"/>
    </location>
</feature>
<feature type="compositionally biased region" description="Gly residues" evidence="1">
    <location>
        <begin position="432"/>
        <end position="449"/>
    </location>
</feature>
<feature type="compositionally biased region" description="Acidic residues" evidence="1">
    <location>
        <begin position="295"/>
        <end position="321"/>
    </location>
</feature>
<comment type="caution">
    <text evidence="2">The sequence shown here is derived from an EMBL/GenBank/DDBJ whole genome shotgun (WGS) entry which is preliminary data.</text>
</comment>
<keyword evidence="3" id="KW-1185">Reference proteome</keyword>
<evidence type="ECO:0000313" key="3">
    <source>
        <dbReference type="Proteomes" id="UP001141806"/>
    </source>
</evidence>
<protein>
    <submittedName>
        <fullName evidence="2">Uncharacterized protein</fullName>
    </submittedName>
</protein>
<gene>
    <name evidence="2" type="ORF">NE237_007585</name>
</gene>
<feature type="compositionally biased region" description="Acidic residues" evidence="1">
    <location>
        <begin position="329"/>
        <end position="350"/>
    </location>
</feature>
<feature type="compositionally biased region" description="Polar residues" evidence="1">
    <location>
        <begin position="371"/>
        <end position="392"/>
    </location>
</feature>
<proteinExistence type="predicted"/>